<name>W6MEW1_PAGBR</name>
<dbReference type="SUPFAM" id="SSF56436">
    <property type="entry name" value="C-type lectin-like"/>
    <property type="match status" value="1"/>
</dbReference>
<dbReference type="Pfam" id="PF00059">
    <property type="entry name" value="Lectin_C"/>
    <property type="match status" value="1"/>
</dbReference>
<dbReference type="InterPro" id="IPR016186">
    <property type="entry name" value="C-type_lectin-like/link_sf"/>
</dbReference>
<dbReference type="AlphaFoldDB" id="W6MEW1"/>
<protein>
    <submittedName>
        <fullName evidence="2">C-type-lectin-like-7 protein</fullName>
    </submittedName>
</protein>
<proteinExistence type="predicted"/>
<reference evidence="2" key="2">
    <citation type="submission" date="2014-02" db="EMBL/GenBank/DDBJ databases">
        <title>The hermit crab's nose antennal transcriptomics.</title>
        <authorList>
            <person name="Groh K.C."/>
            <person name="Vogel H."/>
            <person name="Stensmyr M.C."/>
            <person name="Grosse-Wilde E."/>
            <person name="Hansson B.S."/>
        </authorList>
    </citation>
    <scope>NUCLEOTIDE SEQUENCE</scope>
    <source>
        <tissue evidence="2">Antennules</tissue>
    </source>
</reference>
<dbReference type="CDD" id="cd00037">
    <property type="entry name" value="CLECT"/>
    <property type="match status" value="1"/>
</dbReference>
<dbReference type="InterPro" id="IPR016187">
    <property type="entry name" value="CTDL_fold"/>
</dbReference>
<reference evidence="2" key="1">
    <citation type="submission" date="2013-06" db="EMBL/GenBank/DDBJ databases">
        <authorList>
            <person name="Groh K."/>
        </authorList>
    </citation>
    <scope>NUCLEOTIDE SEQUENCE</scope>
    <source>
        <tissue evidence="2">Antennules</tissue>
    </source>
</reference>
<evidence type="ECO:0000259" key="1">
    <source>
        <dbReference type="Pfam" id="PF00059"/>
    </source>
</evidence>
<feature type="domain" description="C-type lectin" evidence="1">
    <location>
        <begin position="34"/>
        <end position="97"/>
    </location>
</feature>
<dbReference type="EMBL" id="HABX01000010">
    <property type="protein sequence ID" value="CDK12454.1"/>
    <property type="molecule type" value="Transcribed_RNA"/>
</dbReference>
<dbReference type="InterPro" id="IPR001304">
    <property type="entry name" value="C-type_lectin-like"/>
</dbReference>
<accession>W6MEW1</accession>
<organism evidence="2">
    <name type="scientific">Pagurus bernhardus</name>
    <name type="common">Common hermit crab</name>
    <name type="synonym">Eupagurus bernhardus</name>
    <dbReference type="NCBI Taxonomy" id="174397"/>
    <lineage>
        <taxon>Eukaryota</taxon>
        <taxon>Metazoa</taxon>
        <taxon>Ecdysozoa</taxon>
        <taxon>Arthropoda</taxon>
        <taxon>Crustacea</taxon>
        <taxon>Multicrustacea</taxon>
        <taxon>Malacostraca</taxon>
        <taxon>Eumalacostraca</taxon>
        <taxon>Eucarida</taxon>
        <taxon>Decapoda</taxon>
        <taxon>Pleocyemata</taxon>
        <taxon>Anomura</taxon>
        <taxon>Paguroidea</taxon>
        <taxon>Paguridae</taxon>
        <taxon>Pagurus</taxon>
    </lineage>
</organism>
<feature type="non-terminal residue" evidence="2">
    <location>
        <position position="1"/>
    </location>
</feature>
<evidence type="ECO:0000313" key="2">
    <source>
        <dbReference type="EMBL" id="CDK12454.1"/>
    </source>
</evidence>
<dbReference type="Gene3D" id="3.10.100.10">
    <property type="entry name" value="Mannose-Binding Protein A, subunit A"/>
    <property type="match status" value="1"/>
</dbReference>
<gene>
    <name evidence="2" type="primary">C-type-lectin-like-7</name>
</gene>
<sequence length="113" mass="12584">RASTLPLGAFKKLACPDPFIPIGDECFNFLLEDLPWEDAKQRCGTLGAALAEPKNITEVRLYINVNFPRKSRRNFWIGGVNNNKVWEWLSEPPSLTTTGTPTSPLVMGMSGYV</sequence>